<sequence>MSELPAPPAVLTIAGSDPSGGAGIQADLKTFAACGCYGMAVLTALTAQNTTGVQGVHAVPPAFVEQQLESVLTDIPPRALKTGMLYDRATVVAVASALRAAYPAREKMPPLVVDPVCVSTSGHQLLDSAAVDALAQDLMPLAVLVTPNTGELALLLGPEKGTVRSLADLRDGARALAGPCESEGPAVLLKGGHLRASLAEARALADADLVFASGLPGENMEVLYAGVERRTDAEVEVVVDVLRESGGRETLFVSPRIESTSTHGTGCTLSAAIACSIAQGQPVRSAVHAAIRYTHGAIASATPYGAGYGPLNHAPSLMLFPRATRADPRPFVRWLIESCRGVWKAYVEHEFVKKLGEGTLRRECFVHFLRQDYLYLKYYARAHGLLVAKSSAYSEFGAAAAIVQHVARESQMHVAFCAEFGVGAEELESTRESPACTAYGAYILDVGLRGDRSALQMALAACLIGYGEVGLWLRRQSWAVLEGNAYRRWIEDYSGDEYQGAVRVGIERLESMAAREVSCERITEWREVWERCATLEKQFWDMGLDLS</sequence>
<evidence type="ECO:0000313" key="2">
    <source>
        <dbReference type="Proteomes" id="UP000814128"/>
    </source>
</evidence>
<organism evidence="1 2">
    <name type="scientific">Vararia minispora EC-137</name>
    <dbReference type="NCBI Taxonomy" id="1314806"/>
    <lineage>
        <taxon>Eukaryota</taxon>
        <taxon>Fungi</taxon>
        <taxon>Dikarya</taxon>
        <taxon>Basidiomycota</taxon>
        <taxon>Agaricomycotina</taxon>
        <taxon>Agaricomycetes</taxon>
        <taxon>Russulales</taxon>
        <taxon>Lachnocladiaceae</taxon>
        <taxon>Vararia</taxon>
    </lineage>
</organism>
<accession>A0ACB8QU01</accession>
<name>A0ACB8QU01_9AGAM</name>
<protein>
    <submittedName>
        <fullName evidence="1">Phosphomethylpyrimidine kinase-domain-containing protein</fullName>
    </submittedName>
</protein>
<reference evidence="1" key="2">
    <citation type="journal article" date="2022" name="New Phytol.">
        <title>Evolutionary transition to the ectomycorrhizal habit in the genomes of a hyperdiverse lineage of mushroom-forming fungi.</title>
        <authorList>
            <person name="Looney B."/>
            <person name="Miyauchi S."/>
            <person name="Morin E."/>
            <person name="Drula E."/>
            <person name="Courty P.E."/>
            <person name="Kohler A."/>
            <person name="Kuo A."/>
            <person name="LaButti K."/>
            <person name="Pangilinan J."/>
            <person name="Lipzen A."/>
            <person name="Riley R."/>
            <person name="Andreopoulos W."/>
            <person name="He G."/>
            <person name="Johnson J."/>
            <person name="Nolan M."/>
            <person name="Tritt A."/>
            <person name="Barry K.W."/>
            <person name="Grigoriev I.V."/>
            <person name="Nagy L.G."/>
            <person name="Hibbett D."/>
            <person name="Henrissat B."/>
            <person name="Matheny P.B."/>
            <person name="Labbe J."/>
            <person name="Martin F.M."/>
        </authorList>
    </citation>
    <scope>NUCLEOTIDE SEQUENCE</scope>
    <source>
        <strain evidence="1">EC-137</strain>
    </source>
</reference>
<gene>
    <name evidence="1" type="ORF">K488DRAFT_68725</name>
</gene>
<dbReference type="EMBL" id="MU273491">
    <property type="protein sequence ID" value="KAI0034988.1"/>
    <property type="molecule type" value="Genomic_DNA"/>
</dbReference>
<keyword evidence="2" id="KW-1185">Reference proteome</keyword>
<dbReference type="Proteomes" id="UP000814128">
    <property type="component" value="Unassembled WGS sequence"/>
</dbReference>
<keyword evidence="1" id="KW-0808">Transferase</keyword>
<proteinExistence type="predicted"/>
<keyword evidence="1" id="KW-0418">Kinase</keyword>
<comment type="caution">
    <text evidence="1">The sequence shown here is derived from an EMBL/GenBank/DDBJ whole genome shotgun (WGS) entry which is preliminary data.</text>
</comment>
<reference evidence="1" key="1">
    <citation type="submission" date="2021-02" db="EMBL/GenBank/DDBJ databases">
        <authorList>
            <consortium name="DOE Joint Genome Institute"/>
            <person name="Ahrendt S."/>
            <person name="Looney B.P."/>
            <person name="Miyauchi S."/>
            <person name="Morin E."/>
            <person name="Drula E."/>
            <person name="Courty P.E."/>
            <person name="Chicoki N."/>
            <person name="Fauchery L."/>
            <person name="Kohler A."/>
            <person name="Kuo A."/>
            <person name="Labutti K."/>
            <person name="Pangilinan J."/>
            <person name="Lipzen A."/>
            <person name="Riley R."/>
            <person name="Andreopoulos W."/>
            <person name="He G."/>
            <person name="Johnson J."/>
            <person name="Barry K.W."/>
            <person name="Grigoriev I.V."/>
            <person name="Nagy L."/>
            <person name="Hibbett D."/>
            <person name="Henrissat B."/>
            <person name="Matheny P.B."/>
            <person name="Labbe J."/>
            <person name="Martin F."/>
        </authorList>
    </citation>
    <scope>NUCLEOTIDE SEQUENCE</scope>
    <source>
        <strain evidence="1">EC-137</strain>
    </source>
</reference>
<evidence type="ECO:0000313" key="1">
    <source>
        <dbReference type="EMBL" id="KAI0034988.1"/>
    </source>
</evidence>